<sequence>MTTGATLLGSSGPLQNAYDVALLDLDGVVYRGALGVPHAPEAVIGARAAGMRVMYVTNNAARAPQTVADHLTELDIPTRADEVTTAAQAAAALVASEADATTRVLTIGGDGLRQAMLAEGLTVVASADDAPTVVVQGFAPTLGWTDLAEAVYAIRAGAGYIASNLDATLPTDRGMAPGNGSLVAAVVHATGVTPRSTGKPQASIFHQAARRSDAERPLVVGDRLDTDIAGARAAGYPSLHVLTGVDQITEVLRAVPGERPTFLAADLRGLAHAHPEPHRRQGAWTCGAAAARVDDATLILTRVGGELTLTAGSDPTTVSLDEFRAAAAAAWAASDAVGTARADTSVLPADFPPLRLASE</sequence>
<dbReference type="Gene3D" id="3.40.50.1000">
    <property type="entry name" value="HAD superfamily/HAD-like"/>
    <property type="match status" value="2"/>
</dbReference>
<dbReference type="GO" id="GO:0005737">
    <property type="term" value="C:cytoplasm"/>
    <property type="evidence" value="ECO:0007669"/>
    <property type="project" value="TreeGrafter"/>
</dbReference>
<reference evidence="1 2" key="1">
    <citation type="submission" date="2019-11" db="EMBL/GenBank/DDBJ databases">
        <authorList>
            <person name="Criscuolo A."/>
        </authorList>
    </citation>
    <scope>NUCLEOTIDE SEQUENCE [LARGE SCALE GENOMIC DNA]</scope>
    <source>
        <strain evidence="1">CIP111667</strain>
    </source>
</reference>
<dbReference type="Pfam" id="PF13242">
    <property type="entry name" value="Hydrolase_like"/>
    <property type="match status" value="1"/>
</dbReference>
<proteinExistence type="predicted"/>
<dbReference type="SUPFAM" id="SSF56784">
    <property type="entry name" value="HAD-like"/>
    <property type="match status" value="1"/>
</dbReference>
<organism evidence="1 2">
    <name type="scientific">Occultella aeris</name>
    <dbReference type="NCBI Taxonomy" id="2761496"/>
    <lineage>
        <taxon>Bacteria</taxon>
        <taxon>Bacillati</taxon>
        <taxon>Actinomycetota</taxon>
        <taxon>Actinomycetes</taxon>
        <taxon>Micrococcales</taxon>
        <taxon>Ruaniaceae</taxon>
        <taxon>Occultella</taxon>
    </lineage>
</organism>
<gene>
    <name evidence="1" type="primary">yutF_2</name>
    <name evidence="1" type="ORF">HALOF300_04674</name>
</gene>
<dbReference type="Proteomes" id="UP000419743">
    <property type="component" value="Unassembled WGS sequence"/>
</dbReference>
<keyword evidence="1" id="KW-0378">Hydrolase</keyword>
<dbReference type="Pfam" id="PF13344">
    <property type="entry name" value="Hydrolase_6"/>
    <property type="match status" value="1"/>
</dbReference>
<accession>A0A7M4DR82</accession>
<evidence type="ECO:0000313" key="2">
    <source>
        <dbReference type="Proteomes" id="UP000419743"/>
    </source>
</evidence>
<comment type="caution">
    <text evidence="1">The sequence shown here is derived from an EMBL/GenBank/DDBJ whole genome shotgun (WGS) entry which is preliminary data.</text>
</comment>
<protein>
    <submittedName>
        <fullName evidence="1">Putative hydrolase YutF</fullName>
        <ecNumber evidence="1">3.-.-.-</ecNumber>
    </submittedName>
</protein>
<dbReference type="PANTHER" id="PTHR19288:SF95">
    <property type="entry name" value="D-GLYCEROL 3-PHOSPHATE PHOSPHATASE"/>
    <property type="match status" value="1"/>
</dbReference>
<dbReference type="InterPro" id="IPR036412">
    <property type="entry name" value="HAD-like_sf"/>
</dbReference>
<dbReference type="RefSeq" id="WP_156743259.1">
    <property type="nucleotide sequence ID" value="NZ_CACRYJ010000066.1"/>
</dbReference>
<dbReference type="EC" id="3.-.-.-" evidence="1"/>
<keyword evidence="2" id="KW-1185">Reference proteome</keyword>
<dbReference type="InterPro" id="IPR006357">
    <property type="entry name" value="HAD-SF_hydro_IIA"/>
</dbReference>
<dbReference type="EMBL" id="CACRYJ010000066">
    <property type="protein sequence ID" value="VZO39976.1"/>
    <property type="molecule type" value="Genomic_DNA"/>
</dbReference>
<name>A0A7M4DR82_9MICO</name>
<evidence type="ECO:0000313" key="1">
    <source>
        <dbReference type="EMBL" id="VZO39976.1"/>
    </source>
</evidence>
<dbReference type="AlphaFoldDB" id="A0A7M4DR82"/>
<dbReference type="InterPro" id="IPR023214">
    <property type="entry name" value="HAD_sf"/>
</dbReference>
<dbReference type="GO" id="GO:0016791">
    <property type="term" value="F:phosphatase activity"/>
    <property type="evidence" value="ECO:0007669"/>
    <property type="project" value="TreeGrafter"/>
</dbReference>
<dbReference type="PANTHER" id="PTHR19288">
    <property type="entry name" value="4-NITROPHENYLPHOSPHATASE-RELATED"/>
    <property type="match status" value="1"/>
</dbReference>